<dbReference type="PROSITE" id="PS50995">
    <property type="entry name" value="HTH_MARR_2"/>
    <property type="match status" value="1"/>
</dbReference>
<evidence type="ECO:0000313" key="2">
    <source>
        <dbReference type="EMBL" id="EIM97648.1"/>
    </source>
</evidence>
<dbReference type="PANTHER" id="PTHR33164:SF43">
    <property type="entry name" value="HTH-TYPE TRANSCRIPTIONAL REPRESSOR YETL"/>
    <property type="match status" value="1"/>
</dbReference>
<gene>
    <name evidence="2" type="ORF">WQE_28105</name>
</gene>
<dbReference type="Proteomes" id="UP000004980">
    <property type="component" value="Unassembled WGS sequence"/>
</dbReference>
<proteinExistence type="predicted"/>
<dbReference type="SUPFAM" id="SSF46785">
    <property type="entry name" value="Winged helix' DNA-binding domain"/>
    <property type="match status" value="1"/>
</dbReference>
<dbReference type="SMART" id="SM00347">
    <property type="entry name" value="HTH_MARR"/>
    <property type="match status" value="1"/>
</dbReference>
<keyword evidence="3" id="KW-1185">Reference proteome</keyword>
<dbReference type="Gene3D" id="1.10.10.10">
    <property type="entry name" value="Winged helix-like DNA-binding domain superfamily/Winged helix DNA-binding domain"/>
    <property type="match status" value="1"/>
</dbReference>
<accession>A0ABN0FG54</accession>
<name>A0ABN0FG54_9BURK</name>
<dbReference type="EMBL" id="AKAU01000145">
    <property type="protein sequence ID" value="EIM97648.1"/>
    <property type="molecule type" value="Genomic_DNA"/>
</dbReference>
<feature type="domain" description="HTH marR-type" evidence="1">
    <location>
        <begin position="17"/>
        <end position="147"/>
    </location>
</feature>
<dbReference type="PANTHER" id="PTHR33164">
    <property type="entry name" value="TRANSCRIPTIONAL REGULATOR, MARR FAMILY"/>
    <property type="match status" value="1"/>
</dbReference>
<evidence type="ECO:0000313" key="3">
    <source>
        <dbReference type="Proteomes" id="UP000004980"/>
    </source>
</evidence>
<protein>
    <submittedName>
        <fullName evidence="2">Regulatory protein MarR3</fullName>
    </submittedName>
</protein>
<dbReference type="InterPro" id="IPR036388">
    <property type="entry name" value="WH-like_DNA-bd_sf"/>
</dbReference>
<dbReference type="Pfam" id="PF12802">
    <property type="entry name" value="MarR_2"/>
    <property type="match status" value="1"/>
</dbReference>
<dbReference type="InterPro" id="IPR000835">
    <property type="entry name" value="HTH_MarR-typ"/>
</dbReference>
<sequence>MNARHNSVLTKADFEKLSEFRYQLRRFLHVSEAILRAEGITPVQYLMLLHIKGMRGRQWATIAELAERLQTVHHGVVMLVSRCEAAGFVERRQSRSDRRQVEVHLLSYGEQRLARVAERHRGQLRPFNEAWRLQFDAAESDLRHRPDAASPGVNSALRVGQPMRKKVARQEGC</sequence>
<dbReference type="InterPro" id="IPR036390">
    <property type="entry name" value="WH_DNA-bd_sf"/>
</dbReference>
<comment type="caution">
    <text evidence="2">The sequence shown here is derived from an EMBL/GenBank/DDBJ whole genome shotgun (WGS) entry which is preliminary data.</text>
</comment>
<organism evidence="2 3">
    <name type="scientific">Paraburkholderia hospita</name>
    <dbReference type="NCBI Taxonomy" id="169430"/>
    <lineage>
        <taxon>Bacteria</taxon>
        <taxon>Pseudomonadati</taxon>
        <taxon>Pseudomonadota</taxon>
        <taxon>Betaproteobacteria</taxon>
        <taxon>Burkholderiales</taxon>
        <taxon>Burkholderiaceae</taxon>
        <taxon>Paraburkholderia</taxon>
    </lineage>
</organism>
<dbReference type="InterPro" id="IPR039422">
    <property type="entry name" value="MarR/SlyA-like"/>
</dbReference>
<reference evidence="2 3" key="1">
    <citation type="journal article" date="2012" name="J. Bacteriol.">
        <title>Draft Genome Sequence of the Soil Bacterium Burkholderia terrae Strain BS001, Which Interacts with Fungal Surface Structures.</title>
        <authorList>
            <person name="Nazir R."/>
            <person name="Hansen M.A."/>
            <person name="Sorensen S."/>
            <person name="van Elsas J.D."/>
        </authorList>
    </citation>
    <scope>NUCLEOTIDE SEQUENCE [LARGE SCALE GENOMIC DNA]</scope>
    <source>
        <strain evidence="2 3">BS001</strain>
    </source>
</reference>
<evidence type="ECO:0000259" key="1">
    <source>
        <dbReference type="PROSITE" id="PS50995"/>
    </source>
</evidence>